<dbReference type="GeneID" id="62196734"/>
<keyword evidence="2" id="KW-1185">Reference proteome</keyword>
<dbReference type="Gene3D" id="3.30.470.10">
    <property type="match status" value="1"/>
</dbReference>
<name>A0A875S4S1_EENNA</name>
<gene>
    <name evidence="1" type="ORF">FOA43_003334</name>
</gene>
<dbReference type="EMBL" id="CP064815">
    <property type="protein sequence ID" value="QPG75948.1"/>
    <property type="molecule type" value="Genomic_DNA"/>
</dbReference>
<reference evidence="1" key="1">
    <citation type="submission" date="2020-10" db="EMBL/GenBank/DDBJ databases">
        <authorList>
            <person name="Roach M.J.R."/>
        </authorList>
    </citation>
    <scope>NUCLEOTIDE SEQUENCE</scope>
    <source>
        <strain evidence="1">CBS 1945</strain>
    </source>
</reference>
<dbReference type="AlphaFoldDB" id="A0A875S4S1"/>
<proteinExistence type="predicted"/>
<dbReference type="SUPFAM" id="SSF56752">
    <property type="entry name" value="D-aminoacid aminotransferase-like PLP-dependent enzymes"/>
    <property type="match status" value="1"/>
</dbReference>
<dbReference type="OrthoDB" id="5288718at2759"/>
<dbReference type="Pfam" id="PF01063">
    <property type="entry name" value="Aminotran_4"/>
    <property type="match status" value="1"/>
</dbReference>
<organism evidence="1 2">
    <name type="scientific">Eeniella nana</name>
    <name type="common">Yeast</name>
    <name type="synonym">Brettanomyces nanus</name>
    <dbReference type="NCBI Taxonomy" id="13502"/>
    <lineage>
        <taxon>Eukaryota</taxon>
        <taxon>Fungi</taxon>
        <taxon>Dikarya</taxon>
        <taxon>Ascomycota</taxon>
        <taxon>Saccharomycotina</taxon>
        <taxon>Pichiomycetes</taxon>
        <taxon>Pichiales</taxon>
        <taxon>Pichiaceae</taxon>
        <taxon>Brettanomyces</taxon>
    </lineage>
</organism>
<accession>A0A875S4S1</accession>
<dbReference type="InterPro" id="IPR043132">
    <property type="entry name" value="BCAT-like_C"/>
</dbReference>
<protein>
    <submittedName>
        <fullName evidence="1">Uncharacterized protein</fullName>
    </submittedName>
</protein>
<dbReference type="InterPro" id="IPR043131">
    <property type="entry name" value="BCAT-like_N"/>
</dbReference>
<dbReference type="Gene3D" id="3.20.10.10">
    <property type="entry name" value="D-amino Acid Aminotransferase, subunit A, domain 2"/>
    <property type="match status" value="1"/>
</dbReference>
<sequence>MTPKQRRAPQKEHVEAAEMIVKKYLTEDFDYSKIDFSLLTTMRYDPSLYRGDLPLLDAIYQEPLDESFFFLIENHIRRINIARDFFEITDMGELTKKILLQHVTEAMKGLGLDKVSPYKVRILVDKQGQIHLDLVGPIDIPLNTSLDCATTFTAYLDTKPTVISPFTSFKTTYRKAYNNAKARTVPENTINTDVILYNTAGSITESSFCNVALQRSVKNPLTGQETMRWVTPPLSVGCIEGTFRKYLMDKEILYEAAVSVKSLKNGEVILLFNAVRGIIKAQLVL</sequence>
<dbReference type="RefSeq" id="XP_038779513.1">
    <property type="nucleotide sequence ID" value="XM_038923585.1"/>
</dbReference>
<dbReference type="Proteomes" id="UP000662931">
    <property type="component" value="Chromosome 4"/>
</dbReference>
<evidence type="ECO:0000313" key="2">
    <source>
        <dbReference type="Proteomes" id="UP000662931"/>
    </source>
</evidence>
<dbReference type="GO" id="GO:0003824">
    <property type="term" value="F:catalytic activity"/>
    <property type="evidence" value="ECO:0007669"/>
    <property type="project" value="InterPro"/>
</dbReference>
<dbReference type="InterPro" id="IPR036038">
    <property type="entry name" value="Aminotransferase-like"/>
</dbReference>
<evidence type="ECO:0000313" key="1">
    <source>
        <dbReference type="EMBL" id="QPG75948.1"/>
    </source>
</evidence>
<dbReference type="KEGG" id="bnn:FOA43_003334"/>
<dbReference type="InterPro" id="IPR001544">
    <property type="entry name" value="Aminotrans_IV"/>
</dbReference>